<reference evidence="1" key="1">
    <citation type="submission" date="2018-05" db="EMBL/GenBank/DDBJ databases">
        <authorList>
            <person name="Lanie J.A."/>
            <person name="Ng W.-L."/>
            <person name="Kazmierczak K.M."/>
            <person name="Andrzejewski T.M."/>
            <person name="Davidsen T.M."/>
            <person name="Wayne K.J."/>
            <person name="Tettelin H."/>
            <person name="Glass J.I."/>
            <person name="Rusch D."/>
            <person name="Podicherti R."/>
            <person name="Tsui H.-C.T."/>
            <person name="Winkler M.E."/>
        </authorList>
    </citation>
    <scope>NUCLEOTIDE SEQUENCE</scope>
</reference>
<name>A0A383E449_9ZZZZ</name>
<dbReference type="CDD" id="cd02513">
    <property type="entry name" value="CMP-NeuAc_Synthase"/>
    <property type="match status" value="1"/>
</dbReference>
<dbReference type="InterPro" id="IPR003329">
    <property type="entry name" value="Cytidylyl_trans"/>
</dbReference>
<dbReference type="EMBL" id="UINC01222686">
    <property type="protein sequence ID" value="SVE51576.1"/>
    <property type="molecule type" value="Genomic_DNA"/>
</dbReference>
<dbReference type="GO" id="GO:0008781">
    <property type="term" value="F:N-acylneuraminate cytidylyltransferase activity"/>
    <property type="evidence" value="ECO:0007669"/>
    <property type="project" value="TreeGrafter"/>
</dbReference>
<gene>
    <name evidence="1" type="ORF">METZ01_LOCUS504430</name>
</gene>
<sequence length="195" mass="21960">MKKICTICARSGSKGLKSKNIRLMHGKPLIAHTILQAQSANIFDAISVSSDSKKILDIASDYGVEFMIQRPQELATDQASKLLTIRHCLKATEEITEHRFDVIVDLDVTSPLRSADNIKNAVNLLEEQKVSNVITGVPARRSPYFNMVELDQNAIARIPKPPKDPFFRRQDSPQCYDMNASIYVWKRKCLLDSNS</sequence>
<feature type="non-terminal residue" evidence="1">
    <location>
        <position position="195"/>
    </location>
</feature>
<proteinExistence type="predicted"/>
<dbReference type="Gene3D" id="3.90.550.10">
    <property type="entry name" value="Spore Coat Polysaccharide Biosynthesis Protein SpsA, Chain A"/>
    <property type="match status" value="1"/>
</dbReference>
<evidence type="ECO:0008006" key="2">
    <source>
        <dbReference type="Google" id="ProtNLM"/>
    </source>
</evidence>
<dbReference type="AlphaFoldDB" id="A0A383E449"/>
<dbReference type="PANTHER" id="PTHR21485:SF6">
    <property type="entry name" value="N-ACYLNEURAMINATE CYTIDYLYLTRANSFERASE-RELATED"/>
    <property type="match status" value="1"/>
</dbReference>
<organism evidence="1">
    <name type="scientific">marine metagenome</name>
    <dbReference type="NCBI Taxonomy" id="408172"/>
    <lineage>
        <taxon>unclassified sequences</taxon>
        <taxon>metagenomes</taxon>
        <taxon>ecological metagenomes</taxon>
    </lineage>
</organism>
<evidence type="ECO:0000313" key="1">
    <source>
        <dbReference type="EMBL" id="SVE51576.1"/>
    </source>
</evidence>
<dbReference type="InterPro" id="IPR050793">
    <property type="entry name" value="CMP-NeuNAc_synthase"/>
</dbReference>
<dbReference type="PANTHER" id="PTHR21485">
    <property type="entry name" value="HAD SUPERFAMILY MEMBERS CMAS AND KDSC"/>
    <property type="match status" value="1"/>
</dbReference>
<dbReference type="Pfam" id="PF02348">
    <property type="entry name" value="CTP_transf_3"/>
    <property type="match status" value="1"/>
</dbReference>
<dbReference type="InterPro" id="IPR029044">
    <property type="entry name" value="Nucleotide-diphossugar_trans"/>
</dbReference>
<protein>
    <recommendedName>
        <fullName evidence="2">Flagellar modification protein B</fullName>
    </recommendedName>
</protein>
<dbReference type="SUPFAM" id="SSF53448">
    <property type="entry name" value="Nucleotide-diphospho-sugar transferases"/>
    <property type="match status" value="1"/>
</dbReference>
<accession>A0A383E449</accession>